<feature type="compositionally biased region" description="Basic and acidic residues" evidence="1">
    <location>
        <begin position="44"/>
        <end position="53"/>
    </location>
</feature>
<evidence type="ECO:0000256" key="1">
    <source>
        <dbReference type="SAM" id="MobiDB-lite"/>
    </source>
</evidence>
<sequence length="75" mass="8395">VARLTLACEIRSGCTAQGCRRLVQFYFGSYPKVRTVLVDSSKQRLTRDNRQESVGKTPWASSPLIYYGQTGDYGS</sequence>
<protein>
    <submittedName>
        <fullName evidence="2">Uncharacterized protein</fullName>
    </submittedName>
</protein>
<evidence type="ECO:0000313" key="3">
    <source>
        <dbReference type="Proteomes" id="UP000595437"/>
    </source>
</evidence>
<reference evidence="3" key="1">
    <citation type="submission" date="2021-01" db="EMBL/GenBank/DDBJ databases">
        <title>Caligus Genome Assembly.</title>
        <authorList>
            <person name="Gallardo-Escarate C."/>
        </authorList>
    </citation>
    <scope>NUCLEOTIDE SEQUENCE [LARGE SCALE GENOMIC DNA]</scope>
</reference>
<proteinExistence type="predicted"/>
<evidence type="ECO:0000313" key="2">
    <source>
        <dbReference type="EMBL" id="QQP40956.1"/>
    </source>
</evidence>
<feature type="non-terminal residue" evidence="2">
    <location>
        <position position="75"/>
    </location>
</feature>
<dbReference type="AlphaFoldDB" id="A0A7T8H0L7"/>
<organism evidence="2 3">
    <name type="scientific">Caligus rogercresseyi</name>
    <name type="common">Sea louse</name>
    <dbReference type="NCBI Taxonomy" id="217165"/>
    <lineage>
        <taxon>Eukaryota</taxon>
        <taxon>Metazoa</taxon>
        <taxon>Ecdysozoa</taxon>
        <taxon>Arthropoda</taxon>
        <taxon>Crustacea</taxon>
        <taxon>Multicrustacea</taxon>
        <taxon>Hexanauplia</taxon>
        <taxon>Copepoda</taxon>
        <taxon>Siphonostomatoida</taxon>
        <taxon>Caligidae</taxon>
        <taxon>Caligus</taxon>
    </lineage>
</organism>
<feature type="region of interest" description="Disordered" evidence="1">
    <location>
        <begin position="44"/>
        <end position="75"/>
    </location>
</feature>
<keyword evidence="3" id="KW-1185">Reference proteome</keyword>
<accession>A0A7T8H0L7</accession>
<feature type="non-terminal residue" evidence="2">
    <location>
        <position position="1"/>
    </location>
</feature>
<dbReference type="Proteomes" id="UP000595437">
    <property type="component" value="Chromosome 10"/>
</dbReference>
<dbReference type="EMBL" id="CP045899">
    <property type="protein sequence ID" value="QQP40956.1"/>
    <property type="molecule type" value="Genomic_DNA"/>
</dbReference>
<name>A0A7T8H0L7_CALRO</name>
<gene>
    <name evidence="2" type="ORF">FKW44_015182</name>
</gene>